<feature type="compositionally biased region" description="Basic and acidic residues" evidence="1">
    <location>
        <begin position="193"/>
        <end position="203"/>
    </location>
</feature>
<feature type="region of interest" description="Disordered" evidence="1">
    <location>
        <begin position="178"/>
        <end position="225"/>
    </location>
</feature>
<organism evidence="3 4">
    <name type="scientific">Penicillium chermesinum</name>
    <dbReference type="NCBI Taxonomy" id="63820"/>
    <lineage>
        <taxon>Eukaryota</taxon>
        <taxon>Fungi</taxon>
        <taxon>Dikarya</taxon>
        <taxon>Ascomycota</taxon>
        <taxon>Pezizomycotina</taxon>
        <taxon>Eurotiomycetes</taxon>
        <taxon>Eurotiomycetidae</taxon>
        <taxon>Eurotiales</taxon>
        <taxon>Aspergillaceae</taxon>
        <taxon>Penicillium</taxon>
    </lineage>
</organism>
<keyword evidence="2" id="KW-0812">Transmembrane</keyword>
<evidence type="ECO:0000313" key="4">
    <source>
        <dbReference type="Proteomes" id="UP001150941"/>
    </source>
</evidence>
<evidence type="ECO:0000313" key="3">
    <source>
        <dbReference type="EMBL" id="KAJ5245873.1"/>
    </source>
</evidence>
<proteinExistence type="predicted"/>
<name>A0A9W9TWT5_9EURO</name>
<protein>
    <submittedName>
        <fullName evidence="3">Uncharacterized protein</fullName>
    </submittedName>
</protein>
<dbReference type="AlphaFoldDB" id="A0A9W9TWT5"/>
<dbReference type="Proteomes" id="UP001150941">
    <property type="component" value="Unassembled WGS sequence"/>
</dbReference>
<feature type="region of interest" description="Disordered" evidence="1">
    <location>
        <begin position="82"/>
        <end position="121"/>
    </location>
</feature>
<gene>
    <name evidence="3" type="ORF">N7468_000856</name>
</gene>
<reference evidence="3" key="1">
    <citation type="submission" date="2022-11" db="EMBL/GenBank/DDBJ databases">
        <authorList>
            <person name="Petersen C."/>
        </authorList>
    </citation>
    <scope>NUCLEOTIDE SEQUENCE</scope>
    <source>
        <strain evidence="3">IBT 19713</strain>
    </source>
</reference>
<dbReference type="EMBL" id="JAPQKS010000002">
    <property type="protein sequence ID" value="KAJ5245873.1"/>
    <property type="molecule type" value="Genomic_DNA"/>
</dbReference>
<comment type="caution">
    <text evidence="3">The sequence shown here is derived from an EMBL/GenBank/DDBJ whole genome shotgun (WGS) entry which is preliminary data.</text>
</comment>
<dbReference type="GeneID" id="83197456"/>
<evidence type="ECO:0000256" key="1">
    <source>
        <dbReference type="SAM" id="MobiDB-lite"/>
    </source>
</evidence>
<evidence type="ECO:0000256" key="2">
    <source>
        <dbReference type="SAM" id="Phobius"/>
    </source>
</evidence>
<dbReference type="OrthoDB" id="4306135at2759"/>
<sequence>MMSWKEPLGMSDSRLTMTSSFEDRGLSPSYASILEYCDCEISDLLPLDETDTRSPRNLTLNQRCPRLELDPTMDNFYTLDGLAEQQNPQNTPTTDSYAASPERRKTQPLAQSDRSPNAPHLDLDWLDRSLLTHPILTRSQTEMDPLSLHTQSAKGVTHSILRSGSPTREYSLDMPVTRTVRFSPPPSPKRPRPSVERKRDYIVSHRQSRQHAKWKSVRRRQSAVQAPKLKGINESKGRGTHLPLLSKVPLPYPMCAGPGTSHSQAKGGTTAAAQQETRQALKQPSVYDMIVINFGVYGPRYPEHLGPNSQWAFMRIKMNPTFISARDLRSQPEETKQIVCRLPAENILFHFVFVVPAFIVRRPHAFISFVRRLANSTLGLNAFTLLKIFFFGIASLVNLIAQLVWDMELGFQVNIHRRFSDRFSDRRRQVSR</sequence>
<feature type="transmembrane region" description="Helical" evidence="2">
    <location>
        <begin position="382"/>
        <end position="405"/>
    </location>
</feature>
<keyword evidence="2" id="KW-1133">Transmembrane helix</keyword>
<feature type="compositionally biased region" description="Basic residues" evidence="1">
    <location>
        <begin position="206"/>
        <end position="221"/>
    </location>
</feature>
<accession>A0A9W9TWT5</accession>
<keyword evidence="2" id="KW-0472">Membrane</keyword>
<feature type="compositionally biased region" description="Polar residues" evidence="1">
    <location>
        <begin position="84"/>
        <end position="97"/>
    </location>
</feature>
<keyword evidence="4" id="KW-1185">Reference proteome</keyword>
<reference evidence="3" key="2">
    <citation type="journal article" date="2023" name="IMA Fungus">
        <title>Comparative genomic study of the Penicillium genus elucidates a diverse pangenome and 15 lateral gene transfer events.</title>
        <authorList>
            <person name="Petersen C."/>
            <person name="Sorensen T."/>
            <person name="Nielsen M.R."/>
            <person name="Sondergaard T.E."/>
            <person name="Sorensen J.L."/>
            <person name="Fitzpatrick D.A."/>
            <person name="Frisvad J.C."/>
            <person name="Nielsen K.L."/>
        </authorList>
    </citation>
    <scope>NUCLEOTIDE SEQUENCE</scope>
    <source>
        <strain evidence="3">IBT 19713</strain>
    </source>
</reference>
<dbReference type="RefSeq" id="XP_058333294.1">
    <property type="nucleotide sequence ID" value="XM_058470153.1"/>
</dbReference>
<feature type="transmembrane region" description="Helical" evidence="2">
    <location>
        <begin position="347"/>
        <end position="370"/>
    </location>
</feature>